<reference evidence="1 2" key="1">
    <citation type="submission" date="2019-10" db="EMBL/GenBank/DDBJ databases">
        <authorList>
            <person name="Karimi E."/>
        </authorList>
    </citation>
    <scope>NUCLEOTIDE SEQUENCE [LARGE SCALE GENOMIC DNA]</scope>
    <source>
        <strain evidence="1">Pantoea sp. 111</strain>
    </source>
</reference>
<name>A0AAX3J001_9GAMM</name>
<dbReference type="EMBL" id="CABWMH010000002">
    <property type="protein sequence ID" value="VXB00867.1"/>
    <property type="molecule type" value="Genomic_DNA"/>
</dbReference>
<sequence>MYEKPPATQSAKLKFVIAIETFRLRGGKFELRRAAGQKKGPLMRSLSGRLRQFLNLFNVHFDAVEIFIQLTGQLNGIFWRDSLAVPVLMVDFDFHRTGLIAEQIIFIADLFFQLTAYGNPAVILHLFRLLHRHHTGVVSAETTLSGLNLRRRGIGVDKAALLSSKNRGRSQHNDS</sequence>
<proteinExistence type="predicted"/>
<evidence type="ECO:0000313" key="1">
    <source>
        <dbReference type="EMBL" id="VXB00867.1"/>
    </source>
</evidence>
<comment type="caution">
    <text evidence="1">The sequence shown here is derived from an EMBL/GenBank/DDBJ whole genome shotgun (WGS) entry which is preliminary data.</text>
</comment>
<protein>
    <submittedName>
        <fullName evidence="1">Uncharacterized protein</fullName>
    </submittedName>
</protein>
<gene>
    <name evidence="1" type="ORF">PANT111_100008</name>
</gene>
<dbReference type="AlphaFoldDB" id="A0AAX3J001"/>
<evidence type="ECO:0000313" key="2">
    <source>
        <dbReference type="Proteomes" id="UP000433737"/>
    </source>
</evidence>
<accession>A0AAX3J001</accession>
<dbReference type="Proteomes" id="UP000433737">
    <property type="component" value="Unassembled WGS sequence"/>
</dbReference>
<organism evidence="1 2">
    <name type="scientific">Pantoea brenneri</name>
    <dbReference type="NCBI Taxonomy" id="472694"/>
    <lineage>
        <taxon>Bacteria</taxon>
        <taxon>Pseudomonadati</taxon>
        <taxon>Pseudomonadota</taxon>
        <taxon>Gammaproteobacteria</taxon>
        <taxon>Enterobacterales</taxon>
        <taxon>Erwiniaceae</taxon>
        <taxon>Pantoea</taxon>
    </lineage>
</organism>